<evidence type="ECO:0000313" key="9">
    <source>
        <dbReference type="EMBL" id="PQJ74667.1"/>
    </source>
</evidence>
<feature type="transmembrane region" description="Helical" evidence="6">
    <location>
        <begin position="36"/>
        <end position="55"/>
    </location>
</feature>
<dbReference type="InterPro" id="IPR001789">
    <property type="entry name" value="Sig_transdc_resp-reg_receiver"/>
</dbReference>
<evidence type="ECO:0000256" key="2">
    <source>
        <dbReference type="ARBA" id="ARBA00012438"/>
    </source>
</evidence>
<evidence type="ECO:0000256" key="5">
    <source>
        <dbReference type="PROSITE-ProRule" id="PRU00169"/>
    </source>
</evidence>
<evidence type="ECO:0000259" key="7">
    <source>
        <dbReference type="PROSITE" id="PS50109"/>
    </source>
</evidence>
<dbReference type="CDD" id="cd00082">
    <property type="entry name" value="HisKA"/>
    <property type="match status" value="1"/>
</dbReference>
<name>A0A2S7WAQ1_9FLAO</name>
<gene>
    <name evidence="9" type="ORF">BTO13_05085</name>
</gene>
<feature type="modified residue" description="4-aspartylphosphate" evidence="5">
    <location>
        <position position="489"/>
    </location>
</feature>
<dbReference type="InterPro" id="IPR011006">
    <property type="entry name" value="CheY-like_superfamily"/>
</dbReference>
<dbReference type="PROSITE" id="PS50110">
    <property type="entry name" value="RESPONSE_REGULATORY"/>
    <property type="match status" value="1"/>
</dbReference>
<dbReference type="InterPro" id="IPR003661">
    <property type="entry name" value="HisK_dim/P_dom"/>
</dbReference>
<keyword evidence="6" id="KW-0812">Transmembrane</keyword>
<dbReference type="InterPro" id="IPR036097">
    <property type="entry name" value="HisK_dim/P_sf"/>
</dbReference>
<dbReference type="Pfam" id="PF02518">
    <property type="entry name" value="HATPase_c"/>
    <property type="match status" value="1"/>
</dbReference>
<organism evidence="9 10">
    <name type="scientific">Polaribacter gangjinensis</name>
    <dbReference type="NCBI Taxonomy" id="574710"/>
    <lineage>
        <taxon>Bacteria</taxon>
        <taxon>Pseudomonadati</taxon>
        <taxon>Bacteroidota</taxon>
        <taxon>Flavobacteriia</taxon>
        <taxon>Flavobacteriales</taxon>
        <taxon>Flavobacteriaceae</taxon>
    </lineage>
</organism>
<dbReference type="PANTHER" id="PTHR45339:SF1">
    <property type="entry name" value="HYBRID SIGNAL TRANSDUCTION HISTIDINE KINASE J"/>
    <property type="match status" value="1"/>
</dbReference>
<dbReference type="InterPro" id="IPR003594">
    <property type="entry name" value="HATPase_dom"/>
</dbReference>
<dbReference type="SUPFAM" id="SSF47384">
    <property type="entry name" value="Homodimeric domain of signal transducing histidine kinase"/>
    <property type="match status" value="1"/>
</dbReference>
<keyword evidence="6" id="KW-0472">Membrane</keyword>
<dbReference type="RefSeq" id="WP_105045816.1">
    <property type="nucleotide sequence ID" value="NZ_CP150662.1"/>
</dbReference>
<comment type="caution">
    <text evidence="9">The sequence shown here is derived from an EMBL/GenBank/DDBJ whole genome shotgun (WGS) entry which is preliminary data.</text>
</comment>
<dbReference type="OrthoDB" id="9811889at2"/>
<keyword evidence="9" id="KW-0808">Transferase</keyword>
<dbReference type="CDD" id="cd16922">
    <property type="entry name" value="HATPase_EvgS-ArcB-TorS-like"/>
    <property type="match status" value="1"/>
</dbReference>
<feature type="transmembrane region" description="Helical" evidence="6">
    <location>
        <begin position="89"/>
        <end position="104"/>
    </location>
</feature>
<dbReference type="Proteomes" id="UP000237608">
    <property type="component" value="Unassembled WGS sequence"/>
</dbReference>
<comment type="catalytic activity">
    <reaction evidence="1">
        <text>ATP + protein L-histidine = ADP + protein N-phospho-L-histidine.</text>
        <dbReference type="EC" id="2.7.13.3"/>
    </reaction>
</comment>
<dbReference type="SMART" id="SM00387">
    <property type="entry name" value="HATPase_c"/>
    <property type="match status" value="1"/>
</dbReference>
<dbReference type="SMART" id="SM00388">
    <property type="entry name" value="HisKA"/>
    <property type="match status" value="1"/>
</dbReference>
<dbReference type="EMBL" id="MSCL01000001">
    <property type="protein sequence ID" value="PQJ74667.1"/>
    <property type="molecule type" value="Genomic_DNA"/>
</dbReference>
<accession>A0A2S7WAQ1</accession>
<feature type="domain" description="Response regulatory" evidence="8">
    <location>
        <begin position="440"/>
        <end position="554"/>
    </location>
</feature>
<dbReference type="SMART" id="SM00448">
    <property type="entry name" value="REC"/>
    <property type="match status" value="1"/>
</dbReference>
<feature type="transmembrane region" description="Helical" evidence="6">
    <location>
        <begin position="67"/>
        <end position="83"/>
    </location>
</feature>
<keyword evidence="4" id="KW-0902">Two-component regulatory system</keyword>
<feature type="transmembrane region" description="Helical" evidence="6">
    <location>
        <begin position="148"/>
        <end position="168"/>
    </location>
</feature>
<evidence type="ECO:0000256" key="1">
    <source>
        <dbReference type="ARBA" id="ARBA00000085"/>
    </source>
</evidence>
<dbReference type="InterPro" id="IPR004358">
    <property type="entry name" value="Sig_transdc_His_kin-like_C"/>
</dbReference>
<dbReference type="PANTHER" id="PTHR45339">
    <property type="entry name" value="HYBRID SIGNAL TRANSDUCTION HISTIDINE KINASE J"/>
    <property type="match status" value="1"/>
</dbReference>
<feature type="transmembrane region" description="Helical" evidence="6">
    <location>
        <begin position="111"/>
        <end position="128"/>
    </location>
</feature>
<evidence type="ECO:0000256" key="6">
    <source>
        <dbReference type="SAM" id="Phobius"/>
    </source>
</evidence>
<dbReference type="EC" id="2.7.13.3" evidence="2"/>
<protein>
    <recommendedName>
        <fullName evidence="2">histidine kinase</fullName>
        <ecNumber evidence="2">2.7.13.3</ecNumber>
    </recommendedName>
</protein>
<keyword evidence="10" id="KW-1185">Reference proteome</keyword>
<dbReference type="Gene3D" id="3.30.565.10">
    <property type="entry name" value="Histidine kinase-like ATPase, C-terminal domain"/>
    <property type="match status" value="1"/>
</dbReference>
<evidence type="ECO:0000256" key="3">
    <source>
        <dbReference type="ARBA" id="ARBA00022553"/>
    </source>
</evidence>
<keyword evidence="9" id="KW-0418">Kinase</keyword>
<dbReference type="FunFam" id="3.30.565.10:FF:000010">
    <property type="entry name" value="Sensor histidine kinase RcsC"/>
    <property type="match status" value="1"/>
</dbReference>
<dbReference type="PROSITE" id="PS50109">
    <property type="entry name" value="HIS_KIN"/>
    <property type="match status" value="1"/>
</dbReference>
<dbReference type="SUPFAM" id="SSF52172">
    <property type="entry name" value="CheY-like"/>
    <property type="match status" value="1"/>
</dbReference>
<keyword evidence="3 5" id="KW-0597">Phosphoprotein</keyword>
<evidence type="ECO:0000259" key="8">
    <source>
        <dbReference type="PROSITE" id="PS50110"/>
    </source>
</evidence>
<sequence>MKEFSKRRIQLVFALALVSIGFSIFCSFIAHKYNFYWLRNYLAFNIILYGVVAYLAKKGLLTIARPFYLLTINLGITIIASFVGRPAGVEFVFIFTIGLPYFIFSFTRERLYVIIFAILPILLWFLLFLTDFNLFTNQKFDTKVADEIIYPIAMVSTVLLVLFQLIYFSVLNTRYASNVIIQHDDAFQASNAKSKFLSTMSHEIRTPLNAVIGLSHILADNNPRKDQLENIKALNYSGKILMNLLNNVLDFSKMQSSKVELDEIPTDLYIAIKQIKKIHETSCLRKGILMNLDIEKGIPLVLLDVVRFNQVINNLVSNAIKFTDNGSVTLRIKKNIETFKTITITTEVIDTGLGIPEDKLSEIWEDFTQASTSTNRLYGGTGLGLPIVKSIVKAMGSDVFVESKINQGSRFYFDVTLTKATEVDLKKEADHKVYNFDGKKILLVEDNQYNILVAKQILEKEKLLVEVAENGIEGMKMAEKNKYDVILMDIQMPFMDGYEATKEIRKFNKTIPILALSASVFSEVKDSINQSGMNGFIFKPFNPDDLLFEINKALKNK</sequence>
<feature type="domain" description="Histidine kinase" evidence="7">
    <location>
        <begin position="199"/>
        <end position="419"/>
    </location>
</feature>
<keyword evidence="6" id="KW-1133">Transmembrane helix</keyword>
<evidence type="ECO:0000256" key="4">
    <source>
        <dbReference type="ARBA" id="ARBA00023012"/>
    </source>
</evidence>
<dbReference type="Gene3D" id="1.10.287.130">
    <property type="match status" value="1"/>
</dbReference>
<feature type="transmembrane region" description="Helical" evidence="6">
    <location>
        <begin position="12"/>
        <end position="30"/>
    </location>
</feature>
<proteinExistence type="predicted"/>
<dbReference type="GO" id="GO:0000155">
    <property type="term" value="F:phosphorelay sensor kinase activity"/>
    <property type="evidence" value="ECO:0007669"/>
    <property type="project" value="InterPro"/>
</dbReference>
<reference evidence="9 10" key="1">
    <citation type="submission" date="2016-12" db="EMBL/GenBank/DDBJ databases">
        <title>Trade-off between light-utilization and light-protection in marine flavobacteria.</title>
        <authorList>
            <person name="Kumagai Y."/>
            <person name="Yoshizawa S."/>
            <person name="Kogure K."/>
            <person name="Iwasaki W."/>
        </authorList>
    </citation>
    <scope>NUCLEOTIDE SEQUENCE [LARGE SCALE GENOMIC DNA]</scope>
    <source>
        <strain evidence="9 10">KCTC 22729</strain>
    </source>
</reference>
<dbReference type="Pfam" id="PF00512">
    <property type="entry name" value="HisKA"/>
    <property type="match status" value="1"/>
</dbReference>
<evidence type="ECO:0000313" key="10">
    <source>
        <dbReference type="Proteomes" id="UP000237608"/>
    </source>
</evidence>
<dbReference type="CDD" id="cd17546">
    <property type="entry name" value="REC_hyHK_CKI1_RcsC-like"/>
    <property type="match status" value="1"/>
</dbReference>
<dbReference type="AlphaFoldDB" id="A0A2S7WAQ1"/>
<dbReference type="SUPFAM" id="SSF55874">
    <property type="entry name" value="ATPase domain of HSP90 chaperone/DNA topoisomerase II/histidine kinase"/>
    <property type="match status" value="1"/>
</dbReference>
<dbReference type="Gene3D" id="3.40.50.2300">
    <property type="match status" value="1"/>
</dbReference>
<dbReference type="PRINTS" id="PR00344">
    <property type="entry name" value="BCTRLSENSOR"/>
</dbReference>
<dbReference type="InterPro" id="IPR005467">
    <property type="entry name" value="His_kinase_dom"/>
</dbReference>
<dbReference type="InterPro" id="IPR036890">
    <property type="entry name" value="HATPase_C_sf"/>
</dbReference>
<dbReference type="Pfam" id="PF00072">
    <property type="entry name" value="Response_reg"/>
    <property type="match status" value="1"/>
</dbReference>